<dbReference type="InterPro" id="IPR045344">
    <property type="entry name" value="C-JID"/>
</dbReference>
<dbReference type="Pfam" id="PF23286">
    <property type="entry name" value="LRR_13"/>
    <property type="match status" value="1"/>
</dbReference>
<protein>
    <submittedName>
        <fullName evidence="7">TMV resistance protein N</fullName>
    </submittedName>
</protein>
<feature type="compositionally biased region" description="Polar residues" evidence="4">
    <location>
        <begin position="685"/>
        <end position="694"/>
    </location>
</feature>
<feature type="domain" description="C-JID" evidence="5">
    <location>
        <begin position="518"/>
        <end position="641"/>
    </location>
</feature>
<proteinExistence type="predicted"/>
<dbReference type="Gene3D" id="3.80.10.10">
    <property type="entry name" value="Ribonuclease Inhibitor"/>
    <property type="match status" value="3"/>
</dbReference>
<gene>
    <name evidence="7" type="ORF">CJ030_MR1G018407</name>
</gene>
<sequence>MNFQNMGIMEFSYCKFLKTIPDISSMPNLEKLNISYCESLVEVDDSVGCLDKLVYLSFSGCSNLISLPRSFKLRSLKMLFLDGCLSIQNLPEIECKMEYMESIYLQDTAIKELPSSIGYLTQLRDLHLGGCKNLMQLPSSFLQLQHLVTLSLEDCSQLVKLSNNEGDKRQSVLLSVVSTKECETASGAELLLFPSPTNPSLLDHGCSSTVFQELEYLNLKNCGLSASNFLVMLNCFSTLQNINLSGSKLVCLPTTCIKRFVELKILILESSTQLQEILELPPNIEQLRDLHLGGCKNLMQLPSSFLQLQHLVTLSLEDCSQLVKLSNNEGDKRQSVLLSVVSTKECETASGAELLLFPSPTNPSLLDHGCSSTVFPELEYLNLKNCGLSASNFLVMLNCFSTLQNINLSGSKLVCLPTTCIKRFVELKILILESSTQLQEILELPPNIEQVYASGCMSLKNFPEVVKKYQYNKCELRALSWIDLSGCNKMHVNMGNPVTNPSLDEESSLTGLSGGIIIPGNRLPNWFNHRKESLNNNSCEINIDVPLYLEEIRGIAFCAVIGPIVANSSDWVPNIGVEIVGYGVQAERILVDLMGLDHIWLEYVRESLDLKGGNLRIRFYTDSNSVLFKSCGVHLLHKNEVNVNDQPGLLHEDVDVHADLLDEVENPPDLMDSIQFSKRPHSEDYYSSNANWYPSQKRHSSIKTSDSDGSLLSESHLSQSN</sequence>
<comment type="caution">
    <text evidence="7">The sequence shown here is derived from an EMBL/GenBank/DDBJ whole genome shotgun (WGS) entry which is preliminary data.</text>
</comment>
<dbReference type="EMBL" id="RXIC02000019">
    <property type="protein sequence ID" value="KAB1225988.1"/>
    <property type="molecule type" value="Genomic_DNA"/>
</dbReference>
<keyword evidence="8" id="KW-1185">Reference proteome</keyword>
<evidence type="ECO:0000256" key="4">
    <source>
        <dbReference type="SAM" id="MobiDB-lite"/>
    </source>
</evidence>
<dbReference type="InterPro" id="IPR032675">
    <property type="entry name" value="LRR_dom_sf"/>
</dbReference>
<feature type="region of interest" description="Disordered" evidence="4">
    <location>
        <begin position="681"/>
        <end position="721"/>
    </location>
</feature>
<dbReference type="AlphaFoldDB" id="A0A6A1WQE3"/>
<evidence type="ECO:0000256" key="1">
    <source>
        <dbReference type="ARBA" id="ARBA00022614"/>
    </source>
</evidence>
<evidence type="ECO:0000259" key="5">
    <source>
        <dbReference type="Pfam" id="PF20160"/>
    </source>
</evidence>
<dbReference type="OrthoDB" id="1901675at2759"/>
<dbReference type="SUPFAM" id="SSF52058">
    <property type="entry name" value="L domain-like"/>
    <property type="match status" value="1"/>
</dbReference>
<organism evidence="7 8">
    <name type="scientific">Morella rubra</name>
    <name type="common">Chinese bayberry</name>
    <dbReference type="NCBI Taxonomy" id="262757"/>
    <lineage>
        <taxon>Eukaryota</taxon>
        <taxon>Viridiplantae</taxon>
        <taxon>Streptophyta</taxon>
        <taxon>Embryophyta</taxon>
        <taxon>Tracheophyta</taxon>
        <taxon>Spermatophyta</taxon>
        <taxon>Magnoliopsida</taxon>
        <taxon>eudicotyledons</taxon>
        <taxon>Gunneridae</taxon>
        <taxon>Pentapetalae</taxon>
        <taxon>rosids</taxon>
        <taxon>fabids</taxon>
        <taxon>Fagales</taxon>
        <taxon>Myricaceae</taxon>
        <taxon>Morella</taxon>
    </lineage>
</organism>
<keyword evidence="1" id="KW-0433">Leucine-rich repeat</keyword>
<accession>A0A6A1WQE3</accession>
<dbReference type="PANTHER" id="PTHR47186:SF3">
    <property type="entry name" value="OS09G0267800 PROTEIN"/>
    <property type="match status" value="1"/>
</dbReference>
<evidence type="ECO:0000256" key="2">
    <source>
        <dbReference type="ARBA" id="ARBA00022737"/>
    </source>
</evidence>
<keyword evidence="3" id="KW-0611">Plant defense</keyword>
<feature type="compositionally biased region" description="Polar residues" evidence="4">
    <location>
        <begin position="702"/>
        <end position="721"/>
    </location>
</feature>
<feature type="domain" description="Disease resistance protein RPS4B/Roq1-like leucine-rich repeats" evidence="6">
    <location>
        <begin position="73"/>
        <end position="159"/>
    </location>
</feature>
<dbReference type="Pfam" id="PF20160">
    <property type="entry name" value="C-JID"/>
    <property type="match status" value="1"/>
</dbReference>
<keyword evidence="2" id="KW-0677">Repeat</keyword>
<evidence type="ECO:0000256" key="3">
    <source>
        <dbReference type="ARBA" id="ARBA00022821"/>
    </source>
</evidence>
<evidence type="ECO:0000313" key="8">
    <source>
        <dbReference type="Proteomes" id="UP000516437"/>
    </source>
</evidence>
<evidence type="ECO:0000259" key="6">
    <source>
        <dbReference type="Pfam" id="PF23286"/>
    </source>
</evidence>
<dbReference type="InterPro" id="IPR058546">
    <property type="entry name" value="RPS4B/Roq1-like_LRR"/>
</dbReference>
<dbReference type="PANTHER" id="PTHR47186">
    <property type="entry name" value="LEUCINE-RICH REPEAT-CONTAINING PROTEIN 57"/>
    <property type="match status" value="1"/>
</dbReference>
<name>A0A6A1WQE3_9ROSI</name>
<dbReference type="Proteomes" id="UP000516437">
    <property type="component" value="Chromosome 1"/>
</dbReference>
<reference evidence="7 8" key="1">
    <citation type="journal article" date="2019" name="Plant Biotechnol. J.">
        <title>The red bayberry genome and genetic basis of sex determination.</title>
        <authorList>
            <person name="Jia H.M."/>
            <person name="Jia H.J."/>
            <person name="Cai Q.L."/>
            <person name="Wang Y."/>
            <person name="Zhao H.B."/>
            <person name="Yang W.F."/>
            <person name="Wang G.Y."/>
            <person name="Li Y.H."/>
            <person name="Zhan D.L."/>
            <person name="Shen Y.T."/>
            <person name="Niu Q.F."/>
            <person name="Chang L."/>
            <person name="Qiu J."/>
            <person name="Zhao L."/>
            <person name="Xie H.B."/>
            <person name="Fu W.Y."/>
            <person name="Jin J."/>
            <person name="Li X.W."/>
            <person name="Jiao Y."/>
            <person name="Zhou C.C."/>
            <person name="Tu T."/>
            <person name="Chai C.Y."/>
            <person name="Gao J.L."/>
            <person name="Fan L.J."/>
            <person name="van de Weg E."/>
            <person name="Wang J.Y."/>
            <person name="Gao Z.S."/>
        </authorList>
    </citation>
    <scope>NUCLEOTIDE SEQUENCE [LARGE SCALE GENOMIC DNA]</scope>
    <source>
        <tissue evidence="7">Leaves</tissue>
    </source>
</reference>
<evidence type="ECO:0000313" key="7">
    <source>
        <dbReference type="EMBL" id="KAB1225988.1"/>
    </source>
</evidence>